<gene>
    <name evidence="1" type="ORF">UFOPK3010_01332</name>
</gene>
<name>A0A6J6YYF1_9ZZZZ</name>
<organism evidence="1">
    <name type="scientific">freshwater metagenome</name>
    <dbReference type="NCBI Taxonomy" id="449393"/>
    <lineage>
        <taxon>unclassified sequences</taxon>
        <taxon>metagenomes</taxon>
        <taxon>ecological metagenomes</taxon>
    </lineage>
</organism>
<accession>A0A6J6YYF1</accession>
<reference evidence="1" key="1">
    <citation type="submission" date="2020-05" db="EMBL/GenBank/DDBJ databases">
        <authorList>
            <person name="Chiriac C."/>
            <person name="Salcher M."/>
            <person name="Ghai R."/>
            <person name="Kavagutti S V."/>
        </authorList>
    </citation>
    <scope>NUCLEOTIDE SEQUENCE</scope>
</reference>
<evidence type="ECO:0000313" key="1">
    <source>
        <dbReference type="EMBL" id="CAB4814169.1"/>
    </source>
</evidence>
<dbReference type="AlphaFoldDB" id="A0A6J6YYF1"/>
<sequence>MRRQYPHSVSGKNECCRTNDACNTNSGGEQLEDDQSKSNSDQQVRHCRASNRMHEIRHQRELTETNLRQRLSARFAVISSDFTSRHARKIHKEIADCWCRDCRNTKIRSFLRIHGLVRDGSESLRVQTGNHRLASITKSRTRSHTNLISSTNELRRQTGEM</sequence>
<proteinExistence type="predicted"/>
<protein>
    <submittedName>
        <fullName evidence="1">Unannotated protein</fullName>
    </submittedName>
</protein>
<dbReference type="EMBL" id="CAFAAM010000207">
    <property type="protein sequence ID" value="CAB4814169.1"/>
    <property type="molecule type" value="Genomic_DNA"/>
</dbReference>